<accession>A0ABQ7MDV9</accession>
<dbReference type="EMBL" id="JADBGQ010000005">
    <property type="protein sequence ID" value="KAG5396952.1"/>
    <property type="molecule type" value="Genomic_DNA"/>
</dbReference>
<feature type="region of interest" description="Disordered" evidence="1">
    <location>
        <begin position="170"/>
        <end position="190"/>
    </location>
</feature>
<gene>
    <name evidence="3" type="primary">A05p019560.1_BraROA</name>
    <name evidence="3" type="ORF">IGI04_018766</name>
</gene>
<protein>
    <recommendedName>
        <fullName evidence="2">FAR1 domain-containing protein</fullName>
    </recommendedName>
</protein>
<dbReference type="Proteomes" id="UP000823674">
    <property type="component" value="Chromosome A05"/>
</dbReference>
<feature type="domain" description="FAR1" evidence="2">
    <location>
        <begin position="67"/>
        <end position="113"/>
    </location>
</feature>
<name>A0ABQ7MDV9_BRACM</name>
<dbReference type="InterPro" id="IPR004330">
    <property type="entry name" value="FAR1_DNA_bnd_dom"/>
</dbReference>
<organism evidence="3 4">
    <name type="scientific">Brassica rapa subsp. trilocularis</name>
    <dbReference type="NCBI Taxonomy" id="1813537"/>
    <lineage>
        <taxon>Eukaryota</taxon>
        <taxon>Viridiplantae</taxon>
        <taxon>Streptophyta</taxon>
        <taxon>Embryophyta</taxon>
        <taxon>Tracheophyta</taxon>
        <taxon>Spermatophyta</taxon>
        <taxon>Magnoliopsida</taxon>
        <taxon>eudicotyledons</taxon>
        <taxon>Gunneridae</taxon>
        <taxon>Pentapetalae</taxon>
        <taxon>rosids</taxon>
        <taxon>malvids</taxon>
        <taxon>Brassicales</taxon>
        <taxon>Brassicaceae</taxon>
        <taxon>Brassiceae</taxon>
        <taxon>Brassica</taxon>
    </lineage>
</organism>
<evidence type="ECO:0000313" key="4">
    <source>
        <dbReference type="Proteomes" id="UP000823674"/>
    </source>
</evidence>
<proteinExistence type="predicted"/>
<comment type="caution">
    <text evidence="3">The sequence shown here is derived from an EMBL/GenBank/DDBJ whole genome shotgun (WGS) entry which is preliminary data.</text>
</comment>
<evidence type="ECO:0000259" key="2">
    <source>
        <dbReference type="Pfam" id="PF03101"/>
    </source>
</evidence>
<keyword evidence="4" id="KW-1185">Reference proteome</keyword>
<dbReference type="PANTHER" id="PTHR46328">
    <property type="entry name" value="FAR-RED IMPAIRED RESPONSIVE (FAR1) FAMILY PROTEIN-RELATED"/>
    <property type="match status" value="1"/>
</dbReference>
<dbReference type="PANTHER" id="PTHR46328:SF43">
    <property type="entry name" value="FAR1 DOMAIN-CONTAINING PROTEIN"/>
    <property type="match status" value="1"/>
</dbReference>
<sequence>MVNPDVAKLKMDLQESDNNQMSDANMVESHNNNNGGGVVVDDLRTGGHLGVEPRDGIDFDTHEAAYTFYQDYAKSMGFTTSIKNSRRSKKTKDFIDAKFACSRYAIELSEEGCVSEENYNIVLRTLVETLKNCVDLNHARNNFADSNSQLNNGAHEEENHVLAAVKATKKKTVVRKRKGQPEAGQMLESQPSLQPMENISSEGMSISGYYGPQQNVQGLGQLNSIAPVQDSFFTNQQAMPGLGQMDFRPPPNFAYNLQDEHLRSAQLPGNSSRQL</sequence>
<reference evidence="3 4" key="1">
    <citation type="submission" date="2021-03" db="EMBL/GenBank/DDBJ databases">
        <authorList>
            <person name="King G.J."/>
            <person name="Bancroft I."/>
            <person name="Baten A."/>
            <person name="Bloomfield J."/>
            <person name="Borpatragohain P."/>
            <person name="He Z."/>
            <person name="Irish N."/>
            <person name="Irwin J."/>
            <person name="Liu K."/>
            <person name="Mauleon R.P."/>
            <person name="Moore J."/>
            <person name="Morris R."/>
            <person name="Ostergaard L."/>
            <person name="Wang B."/>
            <person name="Wells R."/>
        </authorList>
    </citation>
    <scope>NUCLEOTIDE SEQUENCE [LARGE SCALE GENOMIC DNA]</scope>
    <source>
        <strain evidence="3">R-o-18</strain>
        <tissue evidence="3">Leaf</tissue>
    </source>
</reference>
<evidence type="ECO:0000313" key="3">
    <source>
        <dbReference type="EMBL" id="KAG5396952.1"/>
    </source>
</evidence>
<evidence type="ECO:0000256" key="1">
    <source>
        <dbReference type="SAM" id="MobiDB-lite"/>
    </source>
</evidence>
<dbReference type="Pfam" id="PF03101">
    <property type="entry name" value="FAR1"/>
    <property type="match status" value="1"/>
</dbReference>